<dbReference type="EMBL" id="CP009506">
    <property type="protein sequence ID" value="AKB28615.1"/>
    <property type="molecule type" value="Genomic_DNA"/>
</dbReference>
<dbReference type="Proteomes" id="UP000033111">
    <property type="component" value="Chromosome"/>
</dbReference>
<dbReference type="OrthoDB" id="147371at2157"/>
<evidence type="ECO:0000256" key="5">
    <source>
        <dbReference type="ARBA" id="ARBA00023136"/>
    </source>
</evidence>
<evidence type="ECO:0000256" key="2">
    <source>
        <dbReference type="ARBA" id="ARBA00022475"/>
    </source>
</evidence>
<keyword evidence="5 6" id="KW-0472">Membrane</keyword>
<accession>A0A0E3P720</accession>
<feature type="transmembrane region" description="Helical" evidence="6">
    <location>
        <begin position="51"/>
        <end position="70"/>
    </location>
</feature>
<evidence type="ECO:0000256" key="1">
    <source>
        <dbReference type="ARBA" id="ARBA00004651"/>
    </source>
</evidence>
<evidence type="ECO:0000256" key="6">
    <source>
        <dbReference type="SAM" id="Phobius"/>
    </source>
</evidence>
<sequence>MDSIKLFKQVTDVITTVILYILLLALILGMAKTLLEIRFIIFESLESGFNHMVTSVLTVFIVIDLFKAFVDYHEHDRIKLTDITDATILIVLREIAVGLYSQKFGYEFILSLAVLLLVLGIIRVLAVKYSPAKIQVPSTPVKEEEEEVQPLKTGLNALLDRCSSGPERN</sequence>
<protein>
    <recommendedName>
        <fullName evidence="9">Phosphate-starvation-inducible E</fullName>
    </recommendedName>
</protein>
<organism evidence="7 8">
    <name type="scientific">Methanosarcina siciliae T4/M</name>
    <dbReference type="NCBI Taxonomy" id="1434120"/>
    <lineage>
        <taxon>Archaea</taxon>
        <taxon>Methanobacteriati</taxon>
        <taxon>Methanobacteriota</taxon>
        <taxon>Stenosarchaea group</taxon>
        <taxon>Methanomicrobia</taxon>
        <taxon>Methanosarcinales</taxon>
        <taxon>Methanosarcinaceae</taxon>
        <taxon>Methanosarcina</taxon>
    </lineage>
</organism>
<reference evidence="7 8" key="1">
    <citation type="submission" date="2014-07" db="EMBL/GenBank/DDBJ databases">
        <title>Methanogenic archaea and the global carbon cycle.</title>
        <authorList>
            <person name="Henriksen J.R."/>
            <person name="Luke J."/>
            <person name="Reinhart S."/>
            <person name="Benedict M.N."/>
            <person name="Youngblut N.D."/>
            <person name="Metcalf M.E."/>
            <person name="Whitaker R.J."/>
            <person name="Metcalf W.W."/>
        </authorList>
    </citation>
    <scope>NUCLEOTIDE SEQUENCE [LARGE SCALE GENOMIC DNA]</scope>
    <source>
        <strain evidence="7 8">T4/M</strain>
    </source>
</reference>
<dbReference type="KEGG" id="msw:MSSIT_1896"/>
<name>A0A0E3P720_9EURY</name>
<keyword evidence="2" id="KW-1003">Cell membrane</keyword>
<evidence type="ECO:0008006" key="9">
    <source>
        <dbReference type="Google" id="ProtNLM"/>
    </source>
</evidence>
<evidence type="ECO:0000256" key="3">
    <source>
        <dbReference type="ARBA" id="ARBA00022692"/>
    </source>
</evidence>
<dbReference type="AlphaFoldDB" id="A0A0E3P720"/>
<proteinExistence type="predicted"/>
<dbReference type="RefSeq" id="WP_048172106.1">
    <property type="nucleotide sequence ID" value="NZ_CP009506.1"/>
</dbReference>
<dbReference type="GeneID" id="24860745"/>
<keyword evidence="8" id="KW-1185">Reference proteome</keyword>
<feature type="transmembrane region" description="Helical" evidence="6">
    <location>
        <begin position="12"/>
        <end position="31"/>
    </location>
</feature>
<dbReference type="Pfam" id="PF06146">
    <property type="entry name" value="PsiE"/>
    <property type="match status" value="1"/>
</dbReference>
<comment type="subcellular location">
    <subcellularLocation>
        <location evidence="1">Cell membrane</location>
        <topology evidence="1">Multi-pass membrane protein</topology>
    </subcellularLocation>
</comment>
<gene>
    <name evidence="7" type="ORF">MSSIT_1896</name>
</gene>
<feature type="transmembrane region" description="Helical" evidence="6">
    <location>
        <begin position="108"/>
        <end position="126"/>
    </location>
</feature>
<dbReference type="GO" id="GO:0005886">
    <property type="term" value="C:plasma membrane"/>
    <property type="evidence" value="ECO:0007669"/>
    <property type="project" value="UniProtKB-SubCell"/>
</dbReference>
<keyword evidence="3 6" id="KW-0812">Transmembrane</keyword>
<evidence type="ECO:0000313" key="7">
    <source>
        <dbReference type="EMBL" id="AKB28615.1"/>
    </source>
</evidence>
<keyword evidence="4 6" id="KW-1133">Transmembrane helix</keyword>
<dbReference type="PATRIC" id="fig|1434120.4.peg.2437"/>
<evidence type="ECO:0000313" key="8">
    <source>
        <dbReference type="Proteomes" id="UP000033111"/>
    </source>
</evidence>
<evidence type="ECO:0000256" key="4">
    <source>
        <dbReference type="ARBA" id="ARBA00022989"/>
    </source>
</evidence>
<dbReference type="HOGENOM" id="CLU_136000_0_0_2"/>
<dbReference type="InterPro" id="IPR020948">
    <property type="entry name" value="P_starv_induced_PsiE-like"/>
</dbReference>